<accession>A0A1M5PWV3</accession>
<dbReference type="Proteomes" id="UP000190675">
    <property type="component" value="Chromosome I"/>
</dbReference>
<name>A0A1M5PWV3_9BRAD</name>
<gene>
    <name evidence="1" type="ORF">SAMN05444169_5521</name>
</gene>
<organism evidence="1 2">
    <name type="scientific">Bradyrhizobium erythrophlei</name>
    <dbReference type="NCBI Taxonomy" id="1437360"/>
    <lineage>
        <taxon>Bacteria</taxon>
        <taxon>Pseudomonadati</taxon>
        <taxon>Pseudomonadota</taxon>
        <taxon>Alphaproteobacteria</taxon>
        <taxon>Hyphomicrobiales</taxon>
        <taxon>Nitrobacteraceae</taxon>
        <taxon>Bradyrhizobium</taxon>
    </lineage>
</organism>
<dbReference type="InterPro" id="IPR046618">
    <property type="entry name" value="DUF6731"/>
</dbReference>
<proteinExistence type="predicted"/>
<dbReference type="AlphaFoldDB" id="A0A1M5PWV3"/>
<evidence type="ECO:0000313" key="2">
    <source>
        <dbReference type="Proteomes" id="UP000190675"/>
    </source>
</evidence>
<reference evidence="1 2" key="1">
    <citation type="submission" date="2016-11" db="EMBL/GenBank/DDBJ databases">
        <authorList>
            <person name="Jaros S."/>
            <person name="Januszkiewicz K."/>
            <person name="Wedrychowicz H."/>
        </authorList>
    </citation>
    <scope>NUCLEOTIDE SEQUENCE [LARGE SCALE GENOMIC DNA]</scope>
    <source>
        <strain evidence="1 2">GAS242</strain>
    </source>
</reference>
<dbReference type="Pfam" id="PF20505">
    <property type="entry name" value="DUF6731"/>
    <property type="match status" value="1"/>
</dbReference>
<dbReference type="EMBL" id="LT670818">
    <property type="protein sequence ID" value="SHH06132.1"/>
    <property type="molecule type" value="Genomic_DNA"/>
</dbReference>
<evidence type="ECO:0000313" key="1">
    <source>
        <dbReference type="EMBL" id="SHH06132.1"/>
    </source>
</evidence>
<sequence>MLPDFADTLLAQMGQPVLSRERDLGGGVMLRVERCEADGEYVDGQFSRKQMDNIPPQDGPLGLEPIKLDRDQGLGHICAFRFHRPTSIMLLQTNILSATPNRVTLYIRTLLNGAGTYFFEPILRQDALDRFKDRKLRGFTVSFASPPNLEALDDQGLASARGARLLAEAFNGLELSITVKAGREKRKKRFLDFENTKREINALLNSGADIDKLEVQADPTNDDEGRNIDFLEEHLKCRAELELSDVSVEKNYNIRREFLKSEFDTRLPYLLKHFGS</sequence>
<evidence type="ECO:0008006" key="3">
    <source>
        <dbReference type="Google" id="ProtNLM"/>
    </source>
</evidence>
<protein>
    <recommendedName>
        <fullName evidence="3">DUF4747 domain-containing protein</fullName>
    </recommendedName>
</protein>